<dbReference type="InterPro" id="IPR005925">
    <property type="entry name" value="Agmatinase-rel"/>
</dbReference>
<evidence type="ECO:0000313" key="4">
    <source>
        <dbReference type="EMBL" id="SUZ99756.1"/>
    </source>
</evidence>
<dbReference type="GO" id="GO:0008783">
    <property type="term" value="F:agmatinase activity"/>
    <property type="evidence" value="ECO:0007669"/>
    <property type="project" value="TreeGrafter"/>
</dbReference>
<dbReference type="AlphaFoldDB" id="A0A381S6S6"/>
<dbReference type="NCBIfam" id="TIGR01230">
    <property type="entry name" value="agmatinase"/>
    <property type="match status" value="1"/>
</dbReference>
<dbReference type="PROSITE" id="PS51409">
    <property type="entry name" value="ARGINASE_2"/>
    <property type="match status" value="1"/>
</dbReference>
<dbReference type="EMBL" id="UINC01002734">
    <property type="protein sequence ID" value="SUZ99756.1"/>
    <property type="molecule type" value="Genomic_DNA"/>
</dbReference>
<dbReference type="InterPro" id="IPR006035">
    <property type="entry name" value="Ureohydrolase"/>
</dbReference>
<keyword evidence="2" id="KW-0479">Metal-binding</keyword>
<proteinExistence type="inferred from homology"/>
<dbReference type="InterPro" id="IPR020855">
    <property type="entry name" value="Ureohydrolase_Mn_BS"/>
</dbReference>
<keyword evidence="3" id="KW-0378">Hydrolase</keyword>
<dbReference type="GO" id="GO:0033389">
    <property type="term" value="P:putrescine biosynthetic process from arginine, via agmatine"/>
    <property type="evidence" value="ECO:0007669"/>
    <property type="project" value="TreeGrafter"/>
</dbReference>
<organism evidence="4">
    <name type="scientific">marine metagenome</name>
    <dbReference type="NCBI Taxonomy" id="408172"/>
    <lineage>
        <taxon>unclassified sequences</taxon>
        <taxon>metagenomes</taxon>
        <taxon>ecological metagenomes</taxon>
    </lineage>
</organism>
<accession>A0A381S6S6</accession>
<dbReference type="CDD" id="cd11592">
    <property type="entry name" value="Agmatinase_PAH"/>
    <property type="match status" value="1"/>
</dbReference>
<feature type="non-terminal residue" evidence="4">
    <location>
        <position position="1"/>
    </location>
</feature>
<dbReference type="Pfam" id="PF00491">
    <property type="entry name" value="Arginase"/>
    <property type="match status" value="1"/>
</dbReference>
<dbReference type="PANTHER" id="PTHR11358">
    <property type="entry name" value="ARGINASE/AGMATINASE"/>
    <property type="match status" value="1"/>
</dbReference>
<dbReference type="NCBIfam" id="NF002564">
    <property type="entry name" value="PRK02190.1"/>
    <property type="match status" value="1"/>
</dbReference>
<protein>
    <recommendedName>
        <fullName evidence="5">Agmatinase</fullName>
    </recommendedName>
</protein>
<dbReference type="PROSITE" id="PS01053">
    <property type="entry name" value="ARGINASE_1"/>
    <property type="match status" value="1"/>
</dbReference>
<reference evidence="4" key="1">
    <citation type="submission" date="2018-05" db="EMBL/GenBank/DDBJ databases">
        <authorList>
            <person name="Lanie J.A."/>
            <person name="Ng W.-L."/>
            <person name="Kazmierczak K.M."/>
            <person name="Andrzejewski T.M."/>
            <person name="Davidsen T.M."/>
            <person name="Wayne K.J."/>
            <person name="Tettelin H."/>
            <person name="Glass J.I."/>
            <person name="Rusch D."/>
            <person name="Podicherti R."/>
            <person name="Tsui H.-C.T."/>
            <person name="Winkler M.E."/>
        </authorList>
    </citation>
    <scope>NUCLEOTIDE SEQUENCE</scope>
</reference>
<name>A0A381S6S6_9ZZZZ</name>
<dbReference type="InterPro" id="IPR023696">
    <property type="entry name" value="Ureohydrolase_dom_sf"/>
</dbReference>
<sequence length="318" mass="34895">VVEKTDKSVFSSNYFGMGYEPTYSGITSLFRRKYSRAISDADIIAWGITYDLTVTNRPGSRFGPRAIRAASTNLAWDGGPWPWEFDPFENLKMIDYGDCSFDPGFPEKVPQSIYSEANKILDGGAFLLSMGGDHSISYPLLKAHAEKHGPLSLIQFDAHSDTWAEPEKRFDHGSMFFHAAKEGIINSDSSVQVGIRTMNKSNHGFNIIDANWVHENGIDATVSKIKEIVGKKSCYLTFDIDFLDPAFAPGTGTPVCGGFSTWQAQSFIRNLIGLNLVGADLVEVSPPYDHSEITALAGASILLDIVCLIKSEGIRPLP</sequence>
<dbReference type="SUPFAM" id="SSF52768">
    <property type="entry name" value="Arginase/deacetylase"/>
    <property type="match status" value="1"/>
</dbReference>
<dbReference type="PIRSF" id="PIRSF036979">
    <property type="entry name" value="Arginase"/>
    <property type="match status" value="1"/>
</dbReference>
<evidence type="ECO:0008006" key="5">
    <source>
        <dbReference type="Google" id="ProtNLM"/>
    </source>
</evidence>
<dbReference type="PANTHER" id="PTHR11358:SF26">
    <property type="entry name" value="GUANIDINO ACID HYDROLASE, MITOCHONDRIAL"/>
    <property type="match status" value="1"/>
</dbReference>
<dbReference type="GO" id="GO:0046872">
    <property type="term" value="F:metal ion binding"/>
    <property type="evidence" value="ECO:0007669"/>
    <property type="project" value="UniProtKB-KW"/>
</dbReference>
<gene>
    <name evidence="4" type="ORF">METZ01_LOCUS52610</name>
</gene>
<evidence type="ECO:0000256" key="3">
    <source>
        <dbReference type="ARBA" id="ARBA00022801"/>
    </source>
</evidence>
<comment type="similarity">
    <text evidence="1">Belongs to the arginase family. Agmatinase subfamily.</text>
</comment>
<evidence type="ECO:0000256" key="2">
    <source>
        <dbReference type="ARBA" id="ARBA00022723"/>
    </source>
</evidence>
<evidence type="ECO:0000256" key="1">
    <source>
        <dbReference type="ARBA" id="ARBA00009227"/>
    </source>
</evidence>
<dbReference type="Gene3D" id="3.40.800.10">
    <property type="entry name" value="Ureohydrolase domain"/>
    <property type="match status" value="1"/>
</dbReference>